<dbReference type="AlphaFoldDB" id="A0A8F5GZ40"/>
<accession>A0A8F5GZ40</accession>
<dbReference type="EMBL" id="CP077715">
    <property type="protein sequence ID" value="QXJ31915.1"/>
    <property type="molecule type" value="Genomic_DNA"/>
</dbReference>
<evidence type="ECO:0000313" key="2">
    <source>
        <dbReference type="EMBL" id="QXJ34919.1"/>
    </source>
</evidence>
<sequence length="166" mass="19397">MGKNLEASINENSESFYKLYLLGRQEGLGNNILSFLLLTAVEEKSKYFMEILMRKCGSPSIRRKVRAIIYVNHVIKYKFYIALYCMITPSYYDINYIRHKAESLSDKWKKMRNQYLINISRTSINNADIVEIDELYKGSNEIESEIKSLDKEDSCNILNQLLVLLS</sequence>
<dbReference type="RefSeq" id="WP_218260117.1">
    <property type="nucleotide sequence ID" value="NZ_CP077713.1"/>
</dbReference>
<evidence type="ECO:0000313" key="1">
    <source>
        <dbReference type="EMBL" id="QXJ31915.1"/>
    </source>
</evidence>
<reference evidence="2 3" key="1">
    <citation type="journal article" date="2021" name="Environ. Microbiol.">
        <title>New insights into the diversity and evolution of the archaeal mobilome from three complete genomes of Saccharolobus shibatae.</title>
        <authorList>
            <person name="Medvedeva S."/>
            <person name="Brandt D."/>
            <person name="Cvirkaite-Krupovic V."/>
            <person name="Liu Y."/>
            <person name="Severinov K."/>
            <person name="Ishino S."/>
            <person name="Ishino Y."/>
            <person name="Prangishvili D."/>
            <person name="Kalinowski J."/>
            <person name="Krupovic M."/>
        </authorList>
    </citation>
    <scope>NUCLEOTIDE SEQUENCE [LARGE SCALE GENOMIC DNA]</scope>
    <source>
        <strain evidence="1">BEU9</strain>
        <strain evidence="2 3">S38A</strain>
    </source>
</reference>
<gene>
    <name evidence="1" type="ORF">J5U21_01566</name>
    <name evidence="2" type="ORF">J5U22_01466</name>
</gene>
<organism evidence="2 3">
    <name type="scientific">Saccharolobus shibatae</name>
    <dbReference type="NCBI Taxonomy" id="2286"/>
    <lineage>
        <taxon>Archaea</taxon>
        <taxon>Thermoproteota</taxon>
        <taxon>Thermoprotei</taxon>
        <taxon>Sulfolobales</taxon>
        <taxon>Sulfolobaceae</taxon>
        <taxon>Saccharolobus</taxon>
    </lineage>
</organism>
<dbReference type="EMBL" id="CP077713">
    <property type="protein sequence ID" value="QXJ34919.1"/>
    <property type="molecule type" value="Genomic_DNA"/>
</dbReference>
<dbReference type="GeneID" id="65560066"/>
<name>A0A8F5GZ40_9CREN</name>
<keyword evidence="3" id="KW-1185">Reference proteome</keyword>
<dbReference type="Proteomes" id="UP000694036">
    <property type="component" value="Chromosome"/>
</dbReference>
<evidence type="ECO:0000313" key="3">
    <source>
        <dbReference type="Proteomes" id="UP000694036"/>
    </source>
</evidence>
<protein>
    <submittedName>
        <fullName evidence="2">Uncharacterized protein</fullName>
    </submittedName>
</protein>
<proteinExistence type="predicted"/>
<dbReference type="Proteomes" id="UP000693941">
    <property type="component" value="Chromosome"/>
</dbReference>